<dbReference type="Proteomes" id="UP000887097">
    <property type="component" value="Unassembled WGS sequence"/>
</dbReference>
<evidence type="ECO:0000313" key="2">
    <source>
        <dbReference type="Proteomes" id="UP000887097"/>
    </source>
</evidence>
<proteinExistence type="predicted"/>
<sequence length="192" mass="22404">MAETLYDLWAKKNPDFEVRFEPLLRQYCDYGKGYNEYTESKAKILGAGYELYIVAFFIGLYADNPKPLNPDPIKRKGLGQPIMYWGNIENRKMRKAYPQLRYYMFIALLARTNIDFIALDKGELTVQRAVAELKKKMEEYANFGFDYIHEKLEEDSNWLSRNSSLLDTFLSFAVDKKEDLTGGSDDDEPEEI</sequence>
<name>A0AA37I2Z0_XYLRU</name>
<evidence type="ECO:0000313" key="1">
    <source>
        <dbReference type="EMBL" id="GJG33477.1"/>
    </source>
</evidence>
<dbReference type="GeneID" id="31500620"/>
<dbReference type="EMBL" id="BPTT01000001">
    <property type="protein sequence ID" value="GJG33477.1"/>
    <property type="molecule type" value="Genomic_DNA"/>
</dbReference>
<reference evidence="1" key="1">
    <citation type="submission" date="2021-08" db="EMBL/GenBank/DDBJ databases">
        <title>Prevotella lacticifex sp. nov., isolated from rumen of cow.</title>
        <authorList>
            <person name="Shinkai T."/>
            <person name="Ikeyama N."/>
            <person name="Kumagai M."/>
            <person name="Ohmori H."/>
            <person name="Sakamoto M."/>
            <person name="Ohkuma M."/>
            <person name="Mitsumori M."/>
        </authorList>
    </citation>
    <scope>NUCLEOTIDE SEQUENCE</scope>
    <source>
        <strain evidence="1">JCM 8259</strain>
    </source>
</reference>
<evidence type="ECO:0008006" key="3">
    <source>
        <dbReference type="Google" id="ProtNLM"/>
    </source>
</evidence>
<comment type="caution">
    <text evidence="1">The sequence shown here is derived from an EMBL/GenBank/DDBJ whole genome shotgun (WGS) entry which is preliminary data.</text>
</comment>
<dbReference type="RefSeq" id="WP_041385767.1">
    <property type="nucleotide sequence ID" value="NZ_BPTT01000001.1"/>
</dbReference>
<organism evidence="1 2">
    <name type="scientific">Xylanibacter ruminicola</name>
    <name type="common">Prevotella ruminicola</name>
    <dbReference type="NCBI Taxonomy" id="839"/>
    <lineage>
        <taxon>Bacteria</taxon>
        <taxon>Pseudomonadati</taxon>
        <taxon>Bacteroidota</taxon>
        <taxon>Bacteroidia</taxon>
        <taxon>Bacteroidales</taxon>
        <taxon>Prevotellaceae</taxon>
        <taxon>Xylanibacter</taxon>
    </lineage>
</organism>
<accession>A0AA37I2Z0</accession>
<gene>
    <name evidence="1" type="ORF">PRMUPPPA20_15860</name>
</gene>
<dbReference type="AlphaFoldDB" id="A0AA37I2Z0"/>
<protein>
    <recommendedName>
        <fullName evidence="3">Glycoside hydrolase family 15</fullName>
    </recommendedName>
</protein>